<dbReference type="EMBL" id="CP022187">
    <property type="protein sequence ID" value="AWI76864.1"/>
    <property type="molecule type" value="Genomic_DNA"/>
</dbReference>
<evidence type="ECO:0000256" key="2">
    <source>
        <dbReference type="ARBA" id="ARBA00009810"/>
    </source>
</evidence>
<evidence type="ECO:0000256" key="13">
    <source>
        <dbReference type="RuleBase" id="RU003357"/>
    </source>
</evidence>
<dbReference type="CDD" id="cd01347">
    <property type="entry name" value="ligand_gated_channel"/>
    <property type="match status" value="1"/>
</dbReference>
<dbReference type="Pfam" id="PF07715">
    <property type="entry name" value="Plug"/>
    <property type="match status" value="1"/>
</dbReference>
<keyword evidence="10 17" id="KW-0675">Receptor</keyword>
<dbReference type="InterPro" id="IPR037066">
    <property type="entry name" value="Plug_dom_sf"/>
</dbReference>
<evidence type="ECO:0000256" key="7">
    <source>
        <dbReference type="ARBA" id="ARBA00023065"/>
    </source>
</evidence>
<dbReference type="KEGG" id="acom:CEW83_17880"/>
<dbReference type="PANTHER" id="PTHR30069">
    <property type="entry name" value="TONB-DEPENDENT OUTER MEMBRANE RECEPTOR"/>
    <property type="match status" value="1"/>
</dbReference>
<evidence type="ECO:0000256" key="11">
    <source>
        <dbReference type="ARBA" id="ARBA00023237"/>
    </source>
</evidence>
<feature type="domain" description="TonB-dependent receptor plug" evidence="16">
    <location>
        <begin position="47"/>
        <end position="151"/>
    </location>
</feature>
<evidence type="ECO:0000256" key="10">
    <source>
        <dbReference type="ARBA" id="ARBA00023170"/>
    </source>
</evidence>
<keyword evidence="3 12" id="KW-0813">Transport</keyword>
<evidence type="ECO:0000256" key="1">
    <source>
        <dbReference type="ARBA" id="ARBA00004571"/>
    </source>
</evidence>
<evidence type="ECO:0000256" key="6">
    <source>
        <dbReference type="ARBA" id="ARBA00022729"/>
    </source>
</evidence>
<dbReference type="InterPro" id="IPR036942">
    <property type="entry name" value="Beta-barrel_TonB_sf"/>
</dbReference>
<evidence type="ECO:0000313" key="18">
    <source>
        <dbReference type="Proteomes" id="UP000244930"/>
    </source>
</evidence>
<keyword evidence="9 12" id="KW-0472">Membrane</keyword>
<protein>
    <submittedName>
        <fullName evidence="17">TonB-dependent receptor</fullName>
    </submittedName>
</protein>
<keyword evidence="18" id="KW-1185">Reference proteome</keyword>
<keyword evidence="5 12" id="KW-0812">Transmembrane</keyword>
<keyword evidence="11 12" id="KW-0998">Cell outer membrane</keyword>
<keyword evidence="4 12" id="KW-1134">Transmembrane beta strand</keyword>
<dbReference type="Proteomes" id="UP000244930">
    <property type="component" value="Chromosome"/>
</dbReference>
<comment type="similarity">
    <text evidence="2 12 13">Belongs to the TonB-dependent receptor family.</text>
</comment>
<evidence type="ECO:0000256" key="8">
    <source>
        <dbReference type="ARBA" id="ARBA00023077"/>
    </source>
</evidence>
<dbReference type="GO" id="GO:0006811">
    <property type="term" value="P:monoatomic ion transport"/>
    <property type="evidence" value="ECO:0007669"/>
    <property type="project" value="UniProtKB-KW"/>
</dbReference>
<dbReference type="GO" id="GO:0015889">
    <property type="term" value="P:cobalamin transport"/>
    <property type="evidence" value="ECO:0007669"/>
    <property type="project" value="TreeGrafter"/>
</dbReference>
<dbReference type="AlphaFoldDB" id="A0A2U8GTV6"/>
<dbReference type="Gene3D" id="2.40.170.20">
    <property type="entry name" value="TonB-dependent receptor, beta-barrel domain"/>
    <property type="match status" value="1"/>
</dbReference>
<dbReference type="InterPro" id="IPR039426">
    <property type="entry name" value="TonB-dep_rcpt-like"/>
</dbReference>
<keyword evidence="7" id="KW-0406">Ion transport</keyword>
<comment type="subcellular location">
    <subcellularLocation>
        <location evidence="1 12">Cell outer membrane</location>
        <topology evidence="1 12">Multi-pass membrane protein</topology>
    </subcellularLocation>
</comment>
<keyword evidence="6 14" id="KW-0732">Signal</keyword>
<accession>A0A2U8GTV6</accession>
<name>A0A2U8GTV6_9RHOO</name>
<dbReference type="Gene3D" id="2.170.130.10">
    <property type="entry name" value="TonB-dependent receptor, plug domain"/>
    <property type="match status" value="1"/>
</dbReference>
<evidence type="ECO:0000256" key="12">
    <source>
        <dbReference type="PROSITE-ProRule" id="PRU01360"/>
    </source>
</evidence>
<evidence type="ECO:0000256" key="3">
    <source>
        <dbReference type="ARBA" id="ARBA00022448"/>
    </source>
</evidence>
<reference evidence="17 18" key="1">
    <citation type="submission" date="2017-06" db="EMBL/GenBank/DDBJ databases">
        <title>Azoarcus.</title>
        <authorList>
            <person name="Woo J.-H."/>
            <person name="Kim H.-S."/>
        </authorList>
    </citation>
    <scope>NUCLEOTIDE SEQUENCE [LARGE SCALE GENOMIC DNA]</scope>
    <source>
        <strain evidence="17 18">TSPY31</strain>
    </source>
</reference>
<evidence type="ECO:0000259" key="15">
    <source>
        <dbReference type="Pfam" id="PF00593"/>
    </source>
</evidence>
<evidence type="ECO:0000259" key="16">
    <source>
        <dbReference type="Pfam" id="PF07715"/>
    </source>
</evidence>
<evidence type="ECO:0000256" key="5">
    <source>
        <dbReference type="ARBA" id="ARBA00022692"/>
    </source>
</evidence>
<feature type="signal peptide" evidence="14">
    <location>
        <begin position="1"/>
        <end position="22"/>
    </location>
</feature>
<evidence type="ECO:0000313" key="17">
    <source>
        <dbReference type="EMBL" id="AWI76864.1"/>
    </source>
</evidence>
<evidence type="ECO:0000256" key="14">
    <source>
        <dbReference type="SAM" id="SignalP"/>
    </source>
</evidence>
<organism evidence="17 18">
    <name type="scientific">Parazoarcus communis</name>
    <dbReference type="NCBI Taxonomy" id="41977"/>
    <lineage>
        <taxon>Bacteria</taxon>
        <taxon>Pseudomonadati</taxon>
        <taxon>Pseudomonadota</taxon>
        <taxon>Betaproteobacteria</taxon>
        <taxon>Rhodocyclales</taxon>
        <taxon>Zoogloeaceae</taxon>
        <taxon>Parazoarcus</taxon>
    </lineage>
</organism>
<keyword evidence="8 13" id="KW-0798">TonB box</keyword>
<proteinExistence type="inferred from homology"/>
<sequence>MKIQLSILASACALVYPVLGQAQTVHGDSELDQVVVTATRQAVIASEALASVEVISREDIAAAGNSSLVELLSARSGIQVVSNGGAGASSSIYIRGANSGHTLVLIDGMRIGSATNGAPSLETIPLALIDRVEILRGPASALYGSDAIGGVIQIFTRKGKEGFQPSVRVGFGAENSRSLEAAVAGGVDRLRYSLVVGEDRTDGINARPTSYAGRDQDDDGFRNNYVNGSLTVGFRERDEIGLSVFHTDGRSWYDAGKTYDSYLDKQTDTASVYMRNQITGDWASTVKVGYSADTSHDHSTATSTSEFDTAQTQFTWQNDVALAGGSLLAAYEYLEQNVSTTTAYAKTQRNTNSLVLGWGGQLGKHNVQFNVRHDDDSQFGGETTGSAAYGYQFLPEWRVHGSIGTAFKAPTFNDLYYPLACFGSYGCFGGNADLKPEESLNREFGLVWERGATSVRATYFNNRVKNLIDWSSGIADNVATATLEGVELGLTTMVYGYRLRANVDFLEAKDKDSGNYLGRRAKESASLAIDRSTGAWTWGMELTGQGRRFDTTASNTSAKRLAGYSLLNAYVHYALAPDWSVELRANNILDRDYELAQGYGTKGANAFVALRYALH</sequence>
<dbReference type="InterPro" id="IPR012910">
    <property type="entry name" value="Plug_dom"/>
</dbReference>
<dbReference type="GO" id="GO:0009279">
    <property type="term" value="C:cell outer membrane"/>
    <property type="evidence" value="ECO:0007669"/>
    <property type="project" value="UniProtKB-SubCell"/>
</dbReference>
<evidence type="ECO:0000256" key="4">
    <source>
        <dbReference type="ARBA" id="ARBA00022452"/>
    </source>
</evidence>
<dbReference type="Pfam" id="PF00593">
    <property type="entry name" value="TonB_dep_Rec_b-barrel"/>
    <property type="match status" value="1"/>
</dbReference>
<dbReference type="InterPro" id="IPR000531">
    <property type="entry name" value="Beta-barrel_TonB"/>
</dbReference>
<dbReference type="PANTHER" id="PTHR30069:SF53">
    <property type="entry name" value="COLICIN I RECEPTOR-RELATED"/>
    <property type="match status" value="1"/>
</dbReference>
<dbReference type="RefSeq" id="WP_108950563.1">
    <property type="nucleotide sequence ID" value="NZ_CP022187.1"/>
</dbReference>
<feature type="domain" description="TonB-dependent receptor-like beta-barrel" evidence="15">
    <location>
        <begin position="215"/>
        <end position="588"/>
    </location>
</feature>
<feature type="chain" id="PRO_5016150677" evidence="14">
    <location>
        <begin position="23"/>
        <end position="615"/>
    </location>
</feature>
<dbReference type="PROSITE" id="PS52016">
    <property type="entry name" value="TONB_DEPENDENT_REC_3"/>
    <property type="match status" value="1"/>
</dbReference>
<gene>
    <name evidence="17" type="ORF">CEW83_17880</name>
</gene>
<dbReference type="SUPFAM" id="SSF56935">
    <property type="entry name" value="Porins"/>
    <property type="match status" value="1"/>
</dbReference>
<evidence type="ECO:0000256" key="9">
    <source>
        <dbReference type="ARBA" id="ARBA00023136"/>
    </source>
</evidence>